<evidence type="ECO:0000256" key="1">
    <source>
        <dbReference type="SAM" id="MobiDB-lite"/>
    </source>
</evidence>
<reference evidence="3" key="1">
    <citation type="submission" date="2017-02" db="UniProtKB">
        <authorList>
            <consortium name="WormBaseParasite"/>
        </authorList>
    </citation>
    <scope>IDENTIFICATION</scope>
</reference>
<dbReference type="AlphaFoldDB" id="A0A0R3RLU3"/>
<proteinExistence type="predicted"/>
<sequence>MATSNLRIRAICNDQSIYSCSVSLGSFHGTKDTANCEGIMKLYPLNKSSKILHLHVAMRIFNVDRIHPTIFCHSIFAVNRNTQTDWCRMNEKVQIGVTMRHASIQVRNLIKRLFFSFPYISARKLSIIGENSNVISSDPFGRKINFSQKSAKYFDEAEKKMILRGLELANLNNSYPKWNVERLCNKPRITKNGSNKFRNQRNANIVSNPSNSYNAICRRQMLHKLDQLIAQKMIRLRKINQLKSANPNDTTKNSKRKIERPCRMFIIPSHQPPKKPVDMKFSTAGKNTADIPMLNDNWLLRESTNQNLALKSNGNIKNSSYFSSSKLTSSMATISGRISDSSVRSSVKKSKRNSMAEKWRNSGHTTISESDPETSSNIGSDISSDDNNDVDNGSSKSSTVCTFGSECSSEALTVTEFHSVK</sequence>
<protein>
    <submittedName>
        <fullName evidence="3">Dentin sialophosphoprotein-like</fullName>
    </submittedName>
</protein>
<dbReference type="Proteomes" id="UP000050640">
    <property type="component" value="Unplaced"/>
</dbReference>
<organism evidence="2 3">
    <name type="scientific">Elaeophora elaphi</name>
    <dbReference type="NCBI Taxonomy" id="1147741"/>
    <lineage>
        <taxon>Eukaryota</taxon>
        <taxon>Metazoa</taxon>
        <taxon>Ecdysozoa</taxon>
        <taxon>Nematoda</taxon>
        <taxon>Chromadorea</taxon>
        <taxon>Rhabditida</taxon>
        <taxon>Spirurina</taxon>
        <taxon>Spiruromorpha</taxon>
        <taxon>Filarioidea</taxon>
        <taxon>Onchocercidae</taxon>
        <taxon>Elaeophora</taxon>
    </lineage>
</organism>
<dbReference type="WBParaSite" id="EEL_0000245201-mRNA-1">
    <property type="protein sequence ID" value="EEL_0000245201-mRNA-1"/>
    <property type="gene ID" value="EEL_0000245201"/>
</dbReference>
<feature type="region of interest" description="Disordered" evidence="1">
    <location>
        <begin position="340"/>
        <end position="400"/>
    </location>
</feature>
<keyword evidence="2" id="KW-1185">Reference proteome</keyword>
<evidence type="ECO:0000313" key="3">
    <source>
        <dbReference type="WBParaSite" id="EEL_0000245201-mRNA-1"/>
    </source>
</evidence>
<accession>A0A0R3RLU3</accession>
<name>A0A0R3RLU3_9BILA</name>
<evidence type="ECO:0000313" key="2">
    <source>
        <dbReference type="Proteomes" id="UP000050640"/>
    </source>
</evidence>